<proteinExistence type="predicted"/>
<evidence type="ECO:0000313" key="4">
    <source>
        <dbReference type="Proteomes" id="UP000664859"/>
    </source>
</evidence>
<dbReference type="AlphaFoldDB" id="A0A835ZAV8"/>
<keyword evidence="4" id="KW-1185">Reference proteome</keyword>
<dbReference type="Proteomes" id="UP000664859">
    <property type="component" value="Unassembled WGS sequence"/>
</dbReference>
<evidence type="ECO:0000256" key="2">
    <source>
        <dbReference type="SAM" id="MobiDB-lite"/>
    </source>
</evidence>
<accession>A0A835ZAV8</accession>
<evidence type="ECO:0000256" key="1">
    <source>
        <dbReference type="SAM" id="Coils"/>
    </source>
</evidence>
<gene>
    <name evidence="3" type="ORF">JKP88DRAFT_269548</name>
</gene>
<dbReference type="CDD" id="cd24142">
    <property type="entry name" value="ACL4-like"/>
    <property type="match status" value="1"/>
</dbReference>
<dbReference type="InterPro" id="IPR011990">
    <property type="entry name" value="TPR-like_helical_dom_sf"/>
</dbReference>
<feature type="compositionally biased region" description="Acidic residues" evidence="2">
    <location>
        <begin position="384"/>
        <end position="402"/>
    </location>
</feature>
<sequence>MPTGRGRNKKNGKGKARRLDQRHKQQGATAAAAEQSDEAEASGEDALVHDSVEPELALKFYKRALDLCPQDPALLDEAADLLLQLGAADDAKALLSRSIEVAPDASAGKWLYMAQLHEGEEALKLYNRGLTLLEAALAQPAAAAAAAAATSTLTSIPELRQQLSAACCAVAELYMTDLCFAPDAEAACAAALDRALRHDAGGPEAHQAMAHLRLSQGRAADAVPFAKEAARRVGAALAALEGDVMGGGEGGPGPDYGFRVSAAKVLLECADADASCCEDALAVLAGLMQEDDEDVETWFLMGAAFFKQDPPDLELARAHLERAAEMLEKIREHMRKERRSGNRGGGSAQFVFPYEGQVALVREQLALVAEAEADPDIARGGEGEGSEGEGDSDGPDGMDTDE</sequence>
<dbReference type="SUPFAM" id="SSF48452">
    <property type="entry name" value="TPR-like"/>
    <property type="match status" value="1"/>
</dbReference>
<dbReference type="EMBL" id="JAFCMP010000079">
    <property type="protein sequence ID" value="KAG5188030.1"/>
    <property type="molecule type" value="Genomic_DNA"/>
</dbReference>
<name>A0A835ZAV8_9STRA</name>
<comment type="caution">
    <text evidence="3">The sequence shown here is derived from an EMBL/GenBank/DDBJ whole genome shotgun (WGS) entry which is preliminary data.</text>
</comment>
<feature type="region of interest" description="Disordered" evidence="2">
    <location>
        <begin position="1"/>
        <end position="48"/>
    </location>
</feature>
<feature type="coiled-coil region" evidence="1">
    <location>
        <begin position="313"/>
        <end position="340"/>
    </location>
</feature>
<evidence type="ECO:0008006" key="5">
    <source>
        <dbReference type="Google" id="ProtNLM"/>
    </source>
</evidence>
<keyword evidence="1" id="KW-0175">Coiled coil</keyword>
<dbReference type="Gene3D" id="1.25.40.10">
    <property type="entry name" value="Tetratricopeptide repeat domain"/>
    <property type="match status" value="2"/>
</dbReference>
<organism evidence="3 4">
    <name type="scientific">Tribonema minus</name>
    <dbReference type="NCBI Taxonomy" id="303371"/>
    <lineage>
        <taxon>Eukaryota</taxon>
        <taxon>Sar</taxon>
        <taxon>Stramenopiles</taxon>
        <taxon>Ochrophyta</taxon>
        <taxon>PX clade</taxon>
        <taxon>Xanthophyceae</taxon>
        <taxon>Tribonematales</taxon>
        <taxon>Tribonemataceae</taxon>
        <taxon>Tribonema</taxon>
    </lineage>
</organism>
<evidence type="ECO:0000313" key="3">
    <source>
        <dbReference type="EMBL" id="KAG5188030.1"/>
    </source>
</evidence>
<dbReference type="OrthoDB" id="1914839at2759"/>
<protein>
    <recommendedName>
        <fullName evidence="5">Assembly chaperone of rpl4</fullName>
    </recommendedName>
</protein>
<feature type="compositionally biased region" description="Basic residues" evidence="2">
    <location>
        <begin position="1"/>
        <end position="16"/>
    </location>
</feature>
<reference evidence="3" key="1">
    <citation type="submission" date="2021-02" db="EMBL/GenBank/DDBJ databases">
        <title>First Annotated Genome of the Yellow-green Alga Tribonema minus.</title>
        <authorList>
            <person name="Mahan K.M."/>
        </authorList>
    </citation>
    <scope>NUCLEOTIDE SEQUENCE</scope>
    <source>
        <strain evidence="3">UTEX B ZZ1240</strain>
    </source>
</reference>
<feature type="region of interest" description="Disordered" evidence="2">
    <location>
        <begin position="372"/>
        <end position="402"/>
    </location>
</feature>